<organism evidence="8 9">
    <name type="scientific">Kribbibacterium absianum</name>
    <dbReference type="NCBI Taxonomy" id="3044210"/>
    <lineage>
        <taxon>Bacteria</taxon>
        <taxon>Bacillati</taxon>
        <taxon>Actinomycetota</taxon>
        <taxon>Coriobacteriia</taxon>
        <taxon>Coriobacteriales</taxon>
        <taxon>Kribbibacteriaceae</taxon>
        <taxon>Kribbibacterium</taxon>
    </lineage>
</organism>
<evidence type="ECO:0000256" key="2">
    <source>
        <dbReference type="ARBA" id="ARBA00022670"/>
    </source>
</evidence>
<dbReference type="RefSeq" id="WP_283712968.1">
    <property type="nucleotide sequence ID" value="NZ_JASJEW010000002.1"/>
</dbReference>
<keyword evidence="2" id="KW-0645">Protease</keyword>
<name>A0ABT6ZLB9_9ACTN</name>
<dbReference type="Proteomes" id="UP001431693">
    <property type="component" value="Unassembled WGS sequence"/>
</dbReference>
<protein>
    <submittedName>
        <fullName evidence="8">S8 family serine peptidase</fullName>
    </submittedName>
</protein>
<dbReference type="PROSITE" id="PS51892">
    <property type="entry name" value="SUBTILASE"/>
    <property type="match status" value="1"/>
</dbReference>
<gene>
    <name evidence="8" type="ORF">QJ043_07130</name>
</gene>
<evidence type="ECO:0000313" key="9">
    <source>
        <dbReference type="Proteomes" id="UP001431693"/>
    </source>
</evidence>
<dbReference type="InterPro" id="IPR023828">
    <property type="entry name" value="Peptidase_S8_Ser-AS"/>
</dbReference>
<comment type="similarity">
    <text evidence="1 5">Belongs to the peptidase S8 family.</text>
</comment>
<feature type="domain" description="Peptidase S8/S53" evidence="6">
    <location>
        <begin position="267"/>
        <end position="562"/>
    </location>
</feature>
<dbReference type="InterPro" id="IPR036852">
    <property type="entry name" value="Peptidase_S8/S53_dom_sf"/>
</dbReference>
<evidence type="ECO:0000313" key="8">
    <source>
        <dbReference type="EMBL" id="MDJ1129847.1"/>
    </source>
</evidence>
<dbReference type="SUPFAM" id="SSF52743">
    <property type="entry name" value="Subtilisin-like"/>
    <property type="match status" value="1"/>
</dbReference>
<dbReference type="PANTHER" id="PTHR43806">
    <property type="entry name" value="PEPTIDASE S8"/>
    <property type="match status" value="1"/>
</dbReference>
<dbReference type="EMBL" id="JASJEX010000003">
    <property type="protein sequence ID" value="MDJ1129847.1"/>
    <property type="molecule type" value="Genomic_DNA"/>
</dbReference>
<sequence>MKCTHCGAETRDGAKFCGKCGEPLEAQTKGQNKNGKVSRRGFFGALGVGTAVAFGALGATLGGCDLTEVWAEEDETIEFEDGVYLRSPDPEHVAFDEETGVLFMDDEVLVISDSNPVEVGIEGLFDAGKAKAVGEIPELGVWQVKLREPQSYETLLAASETTEGSSAMAFPNAVFCYGASAQGSAYSDDLPSIRQYGGQPVRAGDWALEAAGLPSAWGCLERSGLSLGEAARVSVFEGSAAFRHPELSGMSGGLQELAEVSNAKTFERADHATCVASVISAAHGEEGIDGVAPDADVSVFAADDNHCYGLGGDFLRVVMQEEYAEAGISAWDRLSFGTAYAFIVGIYQQVRAADRTVINQSLVPVHGLWSNALEETEEDEAGNQRYKLRSDNELLGENVAALADAFAPFGRFAELVLGRLLDEGHDFLICIAAGNEAIDARSTSPYGSVDPSSEAGARIIHVGSHGQFEDGRFFMAPYSNNGSAVDIAAPGVNVVRIEAVRTDGKEEGSVESSALEYANGSGTSLAAPMVAGTAALVWGAAPALAGADVKEILVNSAEAACTYPGVEYFGRTVVDAREYPRLNAMKAVATALGIPTLSYSTVTGAEPNFEFSYPVFDTDGEDRSAIDALNALVSTRVQGARESVAGFASSSGGETLEIEVTYFANGLASLLVTHGGCWGGPYWTNKESVHFDLVSGREFDPFSVYGIPSIGWVDGACARSEDWALSAATTTGQVVVYPDGVGAIFYMSLGSKSGVVRVYSGEPTVSLERDFNGSGTGASVPTEQLLV</sequence>
<evidence type="ECO:0000256" key="4">
    <source>
        <dbReference type="ARBA" id="ARBA00022825"/>
    </source>
</evidence>
<evidence type="ECO:0000259" key="7">
    <source>
        <dbReference type="Pfam" id="PF13240"/>
    </source>
</evidence>
<comment type="caution">
    <text evidence="5">Lacks conserved residue(s) required for the propagation of feature annotation.</text>
</comment>
<proteinExistence type="inferred from homology"/>
<dbReference type="InterPro" id="IPR050131">
    <property type="entry name" value="Peptidase_S8_subtilisin-like"/>
</dbReference>
<reference evidence="8" key="1">
    <citation type="submission" date="2023-05" db="EMBL/GenBank/DDBJ databases">
        <title>[olsenella] sp. nov., isolated from a pig farm feces dump.</title>
        <authorList>
            <person name="Chang Y.-H."/>
        </authorList>
    </citation>
    <scope>NUCLEOTIDE SEQUENCE</scope>
    <source>
        <strain evidence="8">YH-ols2217</strain>
    </source>
</reference>
<keyword evidence="4" id="KW-0720">Serine protease</keyword>
<dbReference type="PROSITE" id="PS00138">
    <property type="entry name" value="SUBTILASE_SER"/>
    <property type="match status" value="1"/>
</dbReference>
<feature type="domain" description="Zinc-ribbon" evidence="7">
    <location>
        <begin position="2"/>
        <end position="24"/>
    </location>
</feature>
<dbReference type="PANTHER" id="PTHR43806:SF11">
    <property type="entry name" value="CEREVISIN-RELATED"/>
    <property type="match status" value="1"/>
</dbReference>
<dbReference type="PRINTS" id="PR00723">
    <property type="entry name" value="SUBTILISIN"/>
</dbReference>
<evidence type="ECO:0000259" key="6">
    <source>
        <dbReference type="Pfam" id="PF00082"/>
    </source>
</evidence>
<accession>A0ABT6ZLB9</accession>
<evidence type="ECO:0000256" key="1">
    <source>
        <dbReference type="ARBA" id="ARBA00011073"/>
    </source>
</evidence>
<dbReference type="Pfam" id="PF00082">
    <property type="entry name" value="Peptidase_S8"/>
    <property type="match status" value="1"/>
</dbReference>
<dbReference type="InterPro" id="IPR015500">
    <property type="entry name" value="Peptidase_S8_subtilisin-rel"/>
</dbReference>
<dbReference type="Gene3D" id="3.40.50.200">
    <property type="entry name" value="Peptidase S8/S53 domain"/>
    <property type="match status" value="1"/>
</dbReference>
<evidence type="ECO:0000256" key="5">
    <source>
        <dbReference type="PROSITE-ProRule" id="PRU01240"/>
    </source>
</evidence>
<dbReference type="InterPro" id="IPR000209">
    <property type="entry name" value="Peptidase_S8/S53_dom"/>
</dbReference>
<keyword evidence="9" id="KW-1185">Reference proteome</keyword>
<keyword evidence="3" id="KW-0378">Hydrolase</keyword>
<comment type="caution">
    <text evidence="8">The sequence shown here is derived from an EMBL/GenBank/DDBJ whole genome shotgun (WGS) entry which is preliminary data.</text>
</comment>
<dbReference type="Pfam" id="PF13240">
    <property type="entry name" value="Zn_Ribbon_1"/>
    <property type="match status" value="1"/>
</dbReference>
<dbReference type="InterPro" id="IPR026870">
    <property type="entry name" value="Zinc_ribbon_dom"/>
</dbReference>
<evidence type="ECO:0000256" key="3">
    <source>
        <dbReference type="ARBA" id="ARBA00022801"/>
    </source>
</evidence>